<dbReference type="Gene3D" id="3.30.420.340">
    <property type="entry name" value="UvrC, RNAse H endonuclease domain"/>
    <property type="match status" value="1"/>
</dbReference>
<dbReference type="PROSITE" id="PS50164">
    <property type="entry name" value="GIY_YIG"/>
    <property type="match status" value="1"/>
</dbReference>
<evidence type="ECO:0000256" key="6">
    <source>
        <dbReference type="ARBA" id="ARBA00023236"/>
    </source>
</evidence>
<dbReference type="InterPro" id="IPR038476">
    <property type="entry name" value="UvrC_RNase_H_dom_sf"/>
</dbReference>
<dbReference type="InterPro" id="IPR001943">
    <property type="entry name" value="UVR_dom"/>
</dbReference>
<keyword evidence="5 7" id="KW-0234">DNA repair</keyword>
<dbReference type="GO" id="GO:0009432">
    <property type="term" value="P:SOS response"/>
    <property type="evidence" value="ECO:0007669"/>
    <property type="project" value="UniProtKB-UniRule"/>
</dbReference>
<evidence type="ECO:0000259" key="8">
    <source>
        <dbReference type="PROSITE" id="PS50151"/>
    </source>
</evidence>
<dbReference type="GO" id="GO:0003677">
    <property type="term" value="F:DNA binding"/>
    <property type="evidence" value="ECO:0007669"/>
    <property type="project" value="UniProtKB-UniRule"/>
</dbReference>
<dbReference type="FunFam" id="3.40.1440.10:FF:000001">
    <property type="entry name" value="UvrABC system protein C"/>
    <property type="match status" value="1"/>
</dbReference>
<sequence length="605" mass="71390">MLNLNLKEIPQAPGVYLFKSKRGEVLYVGKAKDLRARLSAYVKGPPLSPKLERLVENTENVEYFLTKNEKEALLLEANLIKKYRPKYNVLLKDDKNYPLLRIPIKEKYPRLQIVRRRKKGDQALYFGPFTSARGLREILKLLSKTFPLRKCSLAEMKRRKTPCIYYQIKKCLAPCVYPIPEEEYQKFVNGVIEFFQGKGKELIKKLEEEMWRLSENLEFERAAFLRDRIEDLKKVLETQAVVLDIHLDLDLWEYRKENAHEYFIVLFVRYGYLYGFQTFQIRNPLGEKPALKDVILQFYTEGKIIPEKIFLPEKIEEKEELESILSEFSGKEIKILEDFEDEKISFLKDLALKNLENFILSEKRREKPWYAGLSEELIEVLRLSREPRWVEAIDLSQFYGTARVGALVCFFEGEPEKTRYRHYHIKGEGKDDYTMLYEVVYRRLKRGLEENNLPDLILIDGGKGHLETALRAKEDLGVEEVEIRAIAKNEKRQPEKLYIPGRKNPLFLPKYKEVYHFIGRVMSEAHRFAKTFAEKIKEKETLESFLDRIKGIGPKRKEILLKNFKSLEEILNAPLEKLVELPHFNLKIAKSLKKILQDSKILTYF</sequence>
<dbReference type="CDD" id="cd10434">
    <property type="entry name" value="GIY-YIG_UvrC_Cho"/>
    <property type="match status" value="1"/>
</dbReference>
<dbReference type="Gene3D" id="3.40.1440.10">
    <property type="entry name" value="GIY-YIG endonuclease"/>
    <property type="match status" value="1"/>
</dbReference>
<dbReference type="AlphaFoldDB" id="A0A2N7PNQ4"/>
<comment type="similarity">
    <text evidence="7">Belongs to the UvrC family.</text>
</comment>
<keyword evidence="3 7" id="KW-0228">DNA excision</keyword>
<dbReference type="InterPro" id="IPR010994">
    <property type="entry name" value="RuvA_2-like"/>
</dbReference>
<keyword evidence="4 7" id="KW-0267">Excision nuclease</keyword>
<dbReference type="Gene3D" id="4.10.860.10">
    <property type="entry name" value="UVR domain"/>
    <property type="match status" value="1"/>
</dbReference>
<dbReference type="SUPFAM" id="SSF82771">
    <property type="entry name" value="GIY-YIG endonuclease"/>
    <property type="match status" value="1"/>
</dbReference>
<keyword evidence="6 7" id="KW-0742">SOS response</keyword>
<feature type="domain" description="UvrC family homology region profile" evidence="10">
    <location>
        <begin position="265"/>
        <end position="469"/>
    </location>
</feature>
<dbReference type="GO" id="GO:0006289">
    <property type="term" value="P:nucleotide-excision repair"/>
    <property type="evidence" value="ECO:0007669"/>
    <property type="project" value="UniProtKB-UniRule"/>
</dbReference>
<dbReference type="PANTHER" id="PTHR30562:SF1">
    <property type="entry name" value="UVRABC SYSTEM PROTEIN C"/>
    <property type="match status" value="1"/>
</dbReference>
<evidence type="ECO:0000256" key="2">
    <source>
        <dbReference type="ARBA" id="ARBA00022763"/>
    </source>
</evidence>
<dbReference type="SUPFAM" id="SSF46600">
    <property type="entry name" value="C-terminal UvrC-binding domain of UvrB"/>
    <property type="match status" value="1"/>
</dbReference>
<comment type="function">
    <text evidence="7">The UvrABC repair system catalyzes the recognition and processing of DNA lesions. UvrC both incises the 5' and 3' sides of the lesion. The N-terminal half is responsible for the 3' incision and the C-terminal half is responsible for the 5' incision.</text>
</comment>
<dbReference type="PROSITE" id="PS50165">
    <property type="entry name" value="UVRC"/>
    <property type="match status" value="1"/>
</dbReference>
<proteinExistence type="inferred from homology"/>
<comment type="subcellular location">
    <subcellularLocation>
        <location evidence="7">Cytoplasm</location>
    </subcellularLocation>
</comment>
<organism evidence="11 12">
    <name type="scientific">Thermodesulfobacterium geofontis</name>
    <dbReference type="NCBI Taxonomy" id="1295609"/>
    <lineage>
        <taxon>Bacteria</taxon>
        <taxon>Pseudomonadati</taxon>
        <taxon>Thermodesulfobacteriota</taxon>
        <taxon>Thermodesulfobacteria</taxon>
        <taxon>Thermodesulfobacteriales</taxon>
        <taxon>Thermodesulfobacteriaceae</taxon>
        <taxon>Thermodesulfobacterium</taxon>
    </lineage>
</organism>
<accession>A0A2N7PNQ4</accession>
<dbReference type="Pfam" id="PF01541">
    <property type="entry name" value="GIY-YIG"/>
    <property type="match status" value="1"/>
</dbReference>
<evidence type="ECO:0000256" key="7">
    <source>
        <dbReference type="HAMAP-Rule" id="MF_00203"/>
    </source>
</evidence>
<dbReference type="Pfam" id="PF08459">
    <property type="entry name" value="UvrC_RNaseH_dom"/>
    <property type="match status" value="1"/>
</dbReference>
<evidence type="ECO:0000259" key="10">
    <source>
        <dbReference type="PROSITE" id="PS50165"/>
    </source>
</evidence>
<dbReference type="InterPro" id="IPR035901">
    <property type="entry name" value="GIY-YIG_endonuc_sf"/>
</dbReference>
<dbReference type="Proteomes" id="UP000235460">
    <property type="component" value="Unassembled WGS sequence"/>
</dbReference>
<dbReference type="GO" id="GO:0009381">
    <property type="term" value="F:excinuclease ABC activity"/>
    <property type="evidence" value="ECO:0007669"/>
    <property type="project" value="UniProtKB-UniRule"/>
</dbReference>
<gene>
    <name evidence="7" type="primary">uvrC</name>
    <name evidence="11" type="ORF">C0190_03650</name>
</gene>
<dbReference type="Gene3D" id="1.10.150.20">
    <property type="entry name" value="5' to 3' exonuclease, C-terminal subdomain"/>
    <property type="match status" value="1"/>
</dbReference>
<comment type="caution">
    <text evidence="11">The sequence shown here is derived from an EMBL/GenBank/DDBJ whole genome shotgun (WGS) entry which is preliminary data.</text>
</comment>
<dbReference type="InterPro" id="IPR004791">
    <property type="entry name" value="UvrC"/>
</dbReference>
<name>A0A2N7PNQ4_9BACT</name>
<dbReference type="HAMAP" id="MF_00203">
    <property type="entry name" value="UvrC"/>
    <property type="match status" value="1"/>
</dbReference>
<evidence type="ECO:0000256" key="5">
    <source>
        <dbReference type="ARBA" id="ARBA00023204"/>
    </source>
</evidence>
<dbReference type="SMART" id="SM00465">
    <property type="entry name" value="GIYc"/>
    <property type="match status" value="1"/>
</dbReference>
<dbReference type="InterPro" id="IPR050066">
    <property type="entry name" value="UvrABC_protein_C"/>
</dbReference>
<feature type="domain" description="GIY-YIG" evidence="9">
    <location>
        <begin position="11"/>
        <end position="89"/>
    </location>
</feature>
<dbReference type="InterPro" id="IPR001162">
    <property type="entry name" value="UvrC_RNase_H_dom"/>
</dbReference>
<feature type="domain" description="UVR" evidence="8">
    <location>
        <begin position="200"/>
        <end position="235"/>
    </location>
</feature>
<evidence type="ECO:0000256" key="1">
    <source>
        <dbReference type="ARBA" id="ARBA00022490"/>
    </source>
</evidence>
<comment type="subunit">
    <text evidence="7">Interacts with UvrB in an incision complex.</text>
</comment>
<evidence type="ECO:0000313" key="12">
    <source>
        <dbReference type="Proteomes" id="UP000235460"/>
    </source>
</evidence>
<dbReference type="Pfam" id="PF14520">
    <property type="entry name" value="HHH_5"/>
    <property type="match status" value="1"/>
</dbReference>
<protein>
    <recommendedName>
        <fullName evidence="7">UvrABC system protein C</fullName>
        <shortName evidence="7">Protein UvrC</shortName>
    </recommendedName>
    <alternativeName>
        <fullName evidence="7">Excinuclease ABC subunit C</fullName>
    </alternativeName>
</protein>
<dbReference type="Pfam" id="PF02151">
    <property type="entry name" value="UVR"/>
    <property type="match status" value="1"/>
</dbReference>
<evidence type="ECO:0000313" key="11">
    <source>
        <dbReference type="EMBL" id="PMP67238.1"/>
    </source>
</evidence>
<dbReference type="Pfam" id="PF22920">
    <property type="entry name" value="UvrC_RNaseH"/>
    <property type="match status" value="1"/>
</dbReference>
<dbReference type="GO" id="GO:0005737">
    <property type="term" value="C:cytoplasm"/>
    <property type="evidence" value="ECO:0007669"/>
    <property type="project" value="UniProtKB-SubCell"/>
</dbReference>
<dbReference type="EMBL" id="PNIK01000056">
    <property type="protein sequence ID" value="PMP67238.1"/>
    <property type="molecule type" value="Genomic_DNA"/>
</dbReference>
<keyword evidence="1 7" id="KW-0963">Cytoplasm</keyword>
<dbReference type="SUPFAM" id="SSF47781">
    <property type="entry name" value="RuvA domain 2-like"/>
    <property type="match status" value="1"/>
</dbReference>
<evidence type="ECO:0000256" key="3">
    <source>
        <dbReference type="ARBA" id="ARBA00022769"/>
    </source>
</evidence>
<dbReference type="InterPro" id="IPR000305">
    <property type="entry name" value="GIY-YIG_endonuc"/>
</dbReference>
<dbReference type="NCBIfam" id="TIGR00194">
    <property type="entry name" value="uvrC"/>
    <property type="match status" value="1"/>
</dbReference>
<dbReference type="PROSITE" id="PS50151">
    <property type="entry name" value="UVR"/>
    <property type="match status" value="1"/>
</dbReference>
<keyword evidence="2 7" id="KW-0227">DNA damage</keyword>
<evidence type="ECO:0000256" key="4">
    <source>
        <dbReference type="ARBA" id="ARBA00022881"/>
    </source>
</evidence>
<evidence type="ECO:0000259" key="9">
    <source>
        <dbReference type="PROSITE" id="PS50164"/>
    </source>
</evidence>
<dbReference type="InterPro" id="IPR047296">
    <property type="entry name" value="GIY-YIG_UvrC_Cho"/>
</dbReference>
<reference evidence="11 12" key="1">
    <citation type="submission" date="2018-01" db="EMBL/GenBank/DDBJ databases">
        <title>Metagenomic assembled genomes from two thermal pools in the Uzon Caldera, Kamchatka, Russia.</title>
        <authorList>
            <person name="Wilkins L."/>
            <person name="Ettinger C."/>
        </authorList>
    </citation>
    <scope>NUCLEOTIDE SEQUENCE [LARGE SCALE GENOMIC DNA]</scope>
    <source>
        <strain evidence="11">ZAV-08</strain>
    </source>
</reference>
<dbReference type="InterPro" id="IPR036876">
    <property type="entry name" value="UVR_dom_sf"/>
</dbReference>
<dbReference type="GO" id="GO:0009380">
    <property type="term" value="C:excinuclease repair complex"/>
    <property type="evidence" value="ECO:0007669"/>
    <property type="project" value="InterPro"/>
</dbReference>
<dbReference type="PANTHER" id="PTHR30562">
    <property type="entry name" value="UVRC/OXIDOREDUCTASE"/>
    <property type="match status" value="1"/>
</dbReference>